<keyword evidence="1" id="KW-0812">Transmembrane</keyword>
<feature type="transmembrane region" description="Helical" evidence="1">
    <location>
        <begin position="20"/>
        <end position="39"/>
    </location>
</feature>
<evidence type="ECO:0000256" key="1">
    <source>
        <dbReference type="SAM" id="Phobius"/>
    </source>
</evidence>
<evidence type="ECO:0000313" key="2">
    <source>
        <dbReference type="EMBL" id="MEC1180183.1"/>
    </source>
</evidence>
<name>A0AAW9NY31_9BACL</name>
<dbReference type="Proteomes" id="UP001344888">
    <property type="component" value="Unassembled WGS sequence"/>
</dbReference>
<sequence>MFIHKLPYFQKGSTQNIGLLYIVINTLVAFLPLVSYVLFRQLSEYSG</sequence>
<comment type="caution">
    <text evidence="2">The sequence shown here is derived from an EMBL/GenBank/DDBJ whole genome shotgun (WGS) entry which is preliminary data.</text>
</comment>
<accession>A0AAW9NY31</accession>
<dbReference type="RefSeq" id="WP_326124744.1">
    <property type="nucleotide sequence ID" value="NZ_JARSFG010000023.1"/>
</dbReference>
<keyword evidence="1" id="KW-0472">Membrane</keyword>
<dbReference type="AlphaFoldDB" id="A0AAW9NY31"/>
<organism evidence="2 3">
    <name type="scientific">Metasolibacillus meyeri</name>
    <dbReference type="NCBI Taxonomy" id="1071052"/>
    <lineage>
        <taxon>Bacteria</taxon>
        <taxon>Bacillati</taxon>
        <taxon>Bacillota</taxon>
        <taxon>Bacilli</taxon>
        <taxon>Bacillales</taxon>
        <taxon>Caryophanaceae</taxon>
        <taxon>Metasolibacillus</taxon>
    </lineage>
</organism>
<dbReference type="EMBL" id="JARSFG010000023">
    <property type="protein sequence ID" value="MEC1180183.1"/>
    <property type="molecule type" value="Genomic_DNA"/>
</dbReference>
<protein>
    <submittedName>
        <fullName evidence="2">Uncharacterized protein</fullName>
    </submittedName>
</protein>
<keyword evidence="3" id="KW-1185">Reference proteome</keyword>
<reference evidence="2 3" key="1">
    <citation type="submission" date="2023-03" db="EMBL/GenBank/DDBJ databases">
        <title>Bacillus Genome Sequencing.</title>
        <authorList>
            <person name="Dunlap C."/>
        </authorList>
    </citation>
    <scope>NUCLEOTIDE SEQUENCE [LARGE SCALE GENOMIC DNA]</scope>
    <source>
        <strain evidence="2 3">B-59205</strain>
    </source>
</reference>
<evidence type="ECO:0000313" key="3">
    <source>
        <dbReference type="Proteomes" id="UP001344888"/>
    </source>
</evidence>
<gene>
    <name evidence="2" type="ORF">P9B03_16895</name>
</gene>
<proteinExistence type="predicted"/>
<keyword evidence="1" id="KW-1133">Transmembrane helix</keyword>